<dbReference type="GO" id="GO:0043200">
    <property type="term" value="P:response to amino acid"/>
    <property type="evidence" value="ECO:0007669"/>
    <property type="project" value="TreeGrafter"/>
</dbReference>
<name>A0A9E7MAX4_9EURY</name>
<dbReference type="InterPro" id="IPR011991">
    <property type="entry name" value="ArsR-like_HTH"/>
</dbReference>
<organism evidence="5 6">
    <name type="scientific">Thermococcus argininiproducens</name>
    <dbReference type="NCBI Taxonomy" id="2866384"/>
    <lineage>
        <taxon>Archaea</taxon>
        <taxon>Methanobacteriati</taxon>
        <taxon>Methanobacteriota</taxon>
        <taxon>Thermococci</taxon>
        <taxon>Thermococcales</taxon>
        <taxon>Thermococcaceae</taxon>
        <taxon>Thermococcus</taxon>
    </lineage>
</organism>
<dbReference type="Pfam" id="PF01037">
    <property type="entry name" value="AsnC_trans_reg"/>
    <property type="match status" value="1"/>
</dbReference>
<dbReference type="Proteomes" id="UP001056425">
    <property type="component" value="Chromosome"/>
</dbReference>
<evidence type="ECO:0000256" key="3">
    <source>
        <dbReference type="ARBA" id="ARBA00023163"/>
    </source>
</evidence>
<dbReference type="PROSITE" id="PS00519">
    <property type="entry name" value="HTH_ASNC_1"/>
    <property type="match status" value="1"/>
</dbReference>
<evidence type="ECO:0000256" key="2">
    <source>
        <dbReference type="ARBA" id="ARBA00023125"/>
    </source>
</evidence>
<dbReference type="InterPro" id="IPR011008">
    <property type="entry name" value="Dimeric_a/b-barrel"/>
</dbReference>
<dbReference type="InterPro" id="IPR019887">
    <property type="entry name" value="Tscrpt_reg_AsnC/Lrp_C"/>
</dbReference>
<keyword evidence="2" id="KW-0238">DNA-binding</keyword>
<accession>A0A9E7MAX4</accession>
<feature type="domain" description="HTH asnC-type" evidence="4">
    <location>
        <begin position="12"/>
        <end position="72"/>
    </location>
</feature>
<dbReference type="GO" id="GO:0043565">
    <property type="term" value="F:sequence-specific DNA binding"/>
    <property type="evidence" value="ECO:0007669"/>
    <property type="project" value="InterPro"/>
</dbReference>
<reference evidence="5 6" key="1">
    <citation type="submission" date="2021-08" db="EMBL/GenBank/DDBJ databases">
        <title>Thermococcus onnuriiensis IOH2.</title>
        <authorList>
            <person name="Park Y.-J."/>
        </authorList>
    </citation>
    <scope>NUCLEOTIDE SEQUENCE [LARGE SCALE GENOMIC DNA]</scope>
    <source>
        <strain evidence="5 6">IOH2</strain>
    </source>
</reference>
<dbReference type="InterPro" id="IPR019888">
    <property type="entry name" value="Tscrpt_reg_AsnC-like"/>
</dbReference>
<dbReference type="SUPFAM" id="SSF46785">
    <property type="entry name" value="Winged helix' DNA-binding domain"/>
    <property type="match status" value="1"/>
</dbReference>
<dbReference type="CDD" id="cd00090">
    <property type="entry name" value="HTH_ARSR"/>
    <property type="match status" value="1"/>
</dbReference>
<evidence type="ECO:0000313" key="5">
    <source>
        <dbReference type="EMBL" id="USG99857.1"/>
    </source>
</evidence>
<dbReference type="AlphaFoldDB" id="A0A9E7MAX4"/>
<dbReference type="GO" id="GO:0005829">
    <property type="term" value="C:cytosol"/>
    <property type="evidence" value="ECO:0007669"/>
    <property type="project" value="TreeGrafter"/>
</dbReference>
<dbReference type="EMBL" id="CP080572">
    <property type="protein sequence ID" value="USG99857.1"/>
    <property type="molecule type" value="Genomic_DNA"/>
</dbReference>
<dbReference type="RefSeq" id="WP_251949130.1">
    <property type="nucleotide sequence ID" value="NZ_CP080572.1"/>
</dbReference>
<evidence type="ECO:0000259" key="4">
    <source>
        <dbReference type="PROSITE" id="PS50956"/>
    </source>
</evidence>
<dbReference type="PANTHER" id="PTHR30154">
    <property type="entry name" value="LEUCINE-RESPONSIVE REGULATORY PROTEIN"/>
    <property type="match status" value="1"/>
</dbReference>
<gene>
    <name evidence="5" type="ORF">K1720_10295</name>
</gene>
<evidence type="ECO:0000256" key="1">
    <source>
        <dbReference type="ARBA" id="ARBA00023015"/>
    </source>
</evidence>
<dbReference type="SUPFAM" id="SSF54909">
    <property type="entry name" value="Dimeric alpha+beta barrel"/>
    <property type="match status" value="1"/>
</dbReference>
<dbReference type="KEGG" id="thei:K1720_10295"/>
<dbReference type="InterPro" id="IPR000485">
    <property type="entry name" value="AsnC-type_HTH_dom"/>
</dbReference>
<dbReference type="InterPro" id="IPR019885">
    <property type="entry name" value="Tscrpt_reg_HTH_AsnC-type_CS"/>
</dbReference>
<dbReference type="PANTHER" id="PTHR30154:SF34">
    <property type="entry name" value="TRANSCRIPTIONAL REGULATOR AZLB"/>
    <property type="match status" value="1"/>
</dbReference>
<proteinExistence type="predicted"/>
<dbReference type="Gene3D" id="1.10.10.10">
    <property type="entry name" value="Winged helix-like DNA-binding domain superfamily/Winged helix DNA-binding domain"/>
    <property type="match status" value="1"/>
</dbReference>
<dbReference type="Pfam" id="PF13412">
    <property type="entry name" value="HTH_24"/>
    <property type="match status" value="1"/>
</dbReference>
<dbReference type="PRINTS" id="PR00033">
    <property type="entry name" value="HTHASNC"/>
</dbReference>
<keyword evidence="6" id="KW-1185">Reference proteome</keyword>
<dbReference type="PROSITE" id="PS50956">
    <property type="entry name" value="HTH_ASNC_2"/>
    <property type="match status" value="1"/>
</dbReference>
<dbReference type="InterPro" id="IPR036388">
    <property type="entry name" value="WH-like_DNA-bd_sf"/>
</dbReference>
<dbReference type="Gene3D" id="3.30.70.920">
    <property type="match status" value="1"/>
</dbReference>
<keyword evidence="3" id="KW-0804">Transcription</keyword>
<dbReference type="InterPro" id="IPR036390">
    <property type="entry name" value="WH_DNA-bd_sf"/>
</dbReference>
<dbReference type="SMART" id="SM00344">
    <property type="entry name" value="HTH_ASNC"/>
    <property type="match status" value="1"/>
</dbReference>
<dbReference type="GeneID" id="72778742"/>
<evidence type="ECO:0000313" key="6">
    <source>
        <dbReference type="Proteomes" id="UP001056425"/>
    </source>
</evidence>
<keyword evidence="1" id="KW-0805">Transcription regulation</keyword>
<protein>
    <submittedName>
        <fullName evidence="5">Lrp/AsnC family transcriptional regulator</fullName>
    </submittedName>
</protein>
<sequence>MEGTPMKDINEDPFILKILKELYKNSKITYKEISEKLGISPVACYNRVQALRNAGVIRKYTIDVDPKKLGYPVKTLIELKVEYSASSKIVERLQNYPHISKIYIISGEKDAIIEAYFRDVEEITPFLKKIREICPEIRETVTHLVLGEGINSEGWW</sequence>